<dbReference type="Proteomes" id="UP000628840">
    <property type="component" value="Unassembled WGS sequence"/>
</dbReference>
<evidence type="ECO:0000313" key="2">
    <source>
        <dbReference type="EMBL" id="GGL21441.1"/>
    </source>
</evidence>
<evidence type="ECO:0000256" key="1">
    <source>
        <dbReference type="SAM" id="Phobius"/>
    </source>
</evidence>
<reference evidence="2 3" key="1">
    <citation type="journal article" date="2019" name="Int. J. Syst. Evol. Microbiol.">
        <title>The Global Catalogue of Microorganisms (GCM) 10K type strain sequencing project: providing services to taxonomists for standard genome sequencing and annotation.</title>
        <authorList>
            <consortium name="The Broad Institute Genomics Platform"/>
            <consortium name="The Broad Institute Genome Sequencing Center for Infectious Disease"/>
            <person name="Wu L."/>
            <person name="Ma J."/>
        </authorList>
    </citation>
    <scope>NUCLEOTIDE SEQUENCE [LARGE SCALE GENOMIC DNA]</scope>
    <source>
        <strain evidence="2 3">JCM 19585</strain>
    </source>
</reference>
<dbReference type="EMBL" id="BMPF01000001">
    <property type="protein sequence ID" value="GGL21441.1"/>
    <property type="molecule type" value="Genomic_DNA"/>
</dbReference>
<gene>
    <name evidence="2" type="ORF">GCM10009037_00920</name>
</gene>
<feature type="transmembrane region" description="Helical" evidence="1">
    <location>
        <begin position="187"/>
        <end position="205"/>
    </location>
</feature>
<dbReference type="Pfam" id="PF26448">
    <property type="entry name" value="DUF8127"/>
    <property type="match status" value="1"/>
</dbReference>
<sequence length="211" mass="22250">MVSARTLLALLVGLALLTHPVVGDPPGLDTKHTYEATAVDVDDGETVQSLYHLPEVTYGVDSQIALVEQAANDTVTRPVSDVPPEVERLTGVRFLADDVGDRYYRVDARIDGETFTLDATAVDARTVAAALAVAPGDAPAVVRDALDGNATSPDELPATLVRTDGGYVLVRATGTTQVADPLTIPKLALYAVGISLLVWAALALYRERSEA</sequence>
<comment type="caution">
    <text evidence="2">The sequence shown here is derived from an EMBL/GenBank/DDBJ whole genome shotgun (WGS) entry which is preliminary data.</text>
</comment>
<proteinExistence type="predicted"/>
<evidence type="ECO:0000313" key="3">
    <source>
        <dbReference type="Proteomes" id="UP000628840"/>
    </source>
</evidence>
<dbReference type="OrthoDB" id="267182at2157"/>
<dbReference type="RefSeq" id="WP_188876490.1">
    <property type="nucleotide sequence ID" value="NZ_BMPF01000001.1"/>
</dbReference>
<keyword evidence="1" id="KW-0812">Transmembrane</keyword>
<keyword evidence="3" id="KW-1185">Reference proteome</keyword>
<accession>A0A830F5F7</accession>
<keyword evidence="1" id="KW-0472">Membrane</keyword>
<name>A0A830F5F7_9EURY</name>
<dbReference type="AlphaFoldDB" id="A0A830F5F7"/>
<keyword evidence="1" id="KW-1133">Transmembrane helix</keyword>
<dbReference type="InterPro" id="IPR058440">
    <property type="entry name" value="DUF8127"/>
</dbReference>
<organism evidence="2 3">
    <name type="scientific">Halarchaeum grantii</name>
    <dbReference type="NCBI Taxonomy" id="1193105"/>
    <lineage>
        <taxon>Archaea</taxon>
        <taxon>Methanobacteriati</taxon>
        <taxon>Methanobacteriota</taxon>
        <taxon>Stenosarchaea group</taxon>
        <taxon>Halobacteria</taxon>
        <taxon>Halobacteriales</taxon>
        <taxon>Halobacteriaceae</taxon>
    </lineage>
</organism>
<protein>
    <submittedName>
        <fullName evidence="2">Uncharacterized protein</fullName>
    </submittedName>
</protein>